<dbReference type="RefSeq" id="WP_044250118.1">
    <property type="nucleotide sequence ID" value="NZ_ASRX01000092.1"/>
</dbReference>
<evidence type="ECO:0000313" key="3">
    <source>
        <dbReference type="Proteomes" id="UP000019678"/>
    </source>
</evidence>
<dbReference type="PANTHER" id="PTHR45825:SF11">
    <property type="entry name" value="ALPHA AMYLASE DOMAIN-CONTAINING PROTEIN"/>
    <property type="match status" value="1"/>
</dbReference>
<dbReference type="SUPFAM" id="SSF53756">
    <property type="entry name" value="UDP-Glycosyltransferase/glycogen phosphorylase"/>
    <property type="match status" value="1"/>
</dbReference>
<dbReference type="Pfam" id="PF13439">
    <property type="entry name" value="Glyco_transf_4"/>
    <property type="match status" value="1"/>
</dbReference>
<dbReference type="GO" id="GO:0016757">
    <property type="term" value="F:glycosyltransferase activity"/>
    <property type="evidence" value="ECO:0007669"/>
    <property type="project" value="UniProtKB-ARBA"/>
</dbReference>
<dbReference type="STRING" id="1192034.CAP_8792"/>
<keyword evidence="3" id="KW-1185">Reference proteome</keyword>
<evidence type="ECO:0000313" key="2">
    <source>
        <dbReference type="EMBL" id="EYF01005.1"/>
    </source>
</evidence>
<accession>A0A017SWN7</accession>
<comment type="caution">
    <text evidence="2">The sequence shown here is derived from an EMBL/GenBank/DDBJ whole genome shotgun (WGS) entry which is preliminary data.</text>
</comment>
<feature type="domain" description="Glycosyltransferase subfamily 4-like N-terminal" evidence="1">
    <location>
        <begin position="24"/>
        <end position="205"/>
    </location>
</feature>
<protein>
    <recommendedName>
        <fullName evidence="1">Glycosyltransferase subfamily 4-like N-terminal domain-containing protein</fullName>
    </recommendedName>
</protein>
<dbReference type="Proteomes" id="UP000019678">
    <property type="component" value="Unassembled WGS sequence"/>
</dbReference>
<dbReference type="EMBL" id="ASRX01000092">
    <property type="protein sequence ID" value="EYF01005.1"/>
    <property type="molecule type" value="Genomic_DNA"/>
</dbReference>
<dbReference type="eggNOG" id="COG0297">
    <property type="taxonomic scope" value="Bacteria"/>
</dbReference>
<gene>
    <name evidence="2" type="ORF">CAP_8792</name>
</gene>
<dbReference type="PANTHER" id="PTHR45825">
    <property type="entry name" value="GRANULE-BOUND STARCH SYNTHASE 1, CHLOROPLASTIC/AMYLOPLASTIC"/>
    <property type="match status" value="1"/>
</dbReference>
<dbReference type="Gene3D" id="3.40.50.2000">
    <property type="entry name" value="Glycogen Phosphorylase B"/>
    <property type="match status" value="2"/>
</dbReference>
<dbReference type="AlphaFoldDB" id="A0A017SWN7"/>
<evidence type="ECO:0000259" key="1">
    <source>
        <dbReference type="Pfam" id="PF13439"/>
    </source>
</evidence>
<dbReference type="InterPro" id="IPR028098">
    <property type="entry name" value="Glyco_trans_4-like_N"/>
</dbReference>
<name>A0A017SWN7_9BACT</name>
<sequence>MSPRASNRVRVLVLSFEYGPLRNGGLATAMDALCGALDRQSFEPVIVLPRSGLTPPWPRADRVTGPHCEAEVFRHDGCEIWLLASERLDDGVIYPEPASYACIKKFDDYGERIAELLPRLDVDLVHLQDVFGYKCILAARQLGKPVILTIHRLHDDEPPSAFAELCAVHLADHVTTVSHAYLADNPGFFNAARATRVIPNGVDLAFWHPPDGETVTQGRPARKQHLLDRLGLPPRPTFAFIGRLDGEQKGLDVLLDAWQRARNEAAFNLLVVGEGEEPVRVQVEAAVATGPADRIRFIHRHCDPAEVRALLGAIDVVLIPSRYEPFGLIQLEAMAMGAIPLASRTGGLAEVMVEMDTPSGFGRLFPPGDTAALAQAMIDLARRAEADPTALDPLREAAAARVEAHSAAVMARRYEALYRDALAEALAETPALATRRSP</sequence>
<reference evidence="2 3" key="1">
    <citation type="submission" date="2013-05" db="EMBL/GenBank/DDBJ databases">
        <title>Genome assembly of Chondromyces apiculatus DSM 436.</title>
        <authorList>
            <person name="Sharma G."/>
            <person name="Khatri I."/>
            <person name="Kaur C."/>
            <person name="Mayilraj S."/>
            <person name="Subramanian S."/>
        </authorList>
    </citation>
    <scope>NUCLEOTIDE SEQUENCE [LARGE SCALE GENOMIC DNA]</scope>
    <source>
        <strain evidence="2 3">DSM 436</strain>
    </source>
</reference>
<dbReference type="Pfam" id="PF13692">
    <property type="entry name" value="Glyco_trans_1_4"/>
    <property type="match status" value="1"/>
</dbReference>
<dbReference type="OrthoDB" id="9808590at2"/>
<organism evidence="2 3">
    <name type="scientific">Chondromyces apiculatus DSM 436</name>
    <dbReference type="NCBI Taxonomy" id="1192034"/>
    <lineage>
        <taxon>Bacteria</taxon>
        <taxon>Pseudomonadati</taxon>
        <taxon>Myxococcota</taxon>
        <taxon>Polyangia</taxon>
        <taxon>Polyangiales</taxon>
        <taxon>Polyangiaceae</taxon>
        <taxon>Chondromyces</taxon>
    </lineage>
</organism>
<proteinExistence type="predicted"/>